<feature type="transmembrane region" description="Helical" evidence="1">
    <location>
        <begin position="108"/>
        <end position="130"/>
    </location>
</feature>
<proteinExistence type="predicted"/>
<keyword evidence="1" id="KW-0812">Transmembrane</keyword>
<organism evidence="2 3">
    <name type="scientific">Lysobacter panacisoli</name>
    <dbReference type="NCBI Taxonomy" id="1255263"/>
    <lineage>
        <taxon>Bacteria</taxon>
        <taxon>Pseudomonadati</taxon>
        <taxon>Pseudomonadota</taxon>
        <taxon>Gammaproteobacteria</taxon>
        <taxon>Lysobacterales</taxon>
        <taxon>Lysobacteraceae</taxon>
        <taxon>Lysobacter</taxon>
    </lineage>
</organism>
<feature type="transmembrane region" description="Helical" evidence="1">
    <location>
        <begin position="79"/>
        <end position="102"/>
    </location>
</feature>
<dbReference type="Proteomes" id="UP001501083">
    <property type="component" value="Unassembled WGS sequence"/>
</dbReference>
<comment type="caution">
    <text evidence="2">The sequence shown here is derived from an EMBL/GenBank/DDBJ whole genome shotgun (WGS) entry which is preliminary data.</text>
</comment>
<evidence type="ECO:0000256" key="1">
    <source>
        <dbReference type="SAM" id="Phobius"/>
    </source>
</evidence>
<keyword evidence="3" id="KW-1185">Reference proteome</keyword>
<evidence type="ECO:0000313" key="3">
    <source>
        <dbReference type="Proteomes" id="UP001501083"/>
    </source>
</evidence>
<dbReference type="EMBL" id="BAABKY010000001">
    <property type="protein sequence ID" value="GAA5068981.1"/>
    <property type="molecule type" value="Genomic_DNA"/>
</dbReference>
<keyword evidence="1" id="KW-0472">Membrane</keyword>
<evidence type="ECO:0008006" key="4">
    <source>
        <dbReference type="Google" id="ProtNLM"/>
    </source>
</evidence>
<keyword evidence="1" id="KW-1133">Transmembrane helix</keyword>
<gene>
    <name evidence="2" type="ORF">GCM10025759_05270</name>
</gene>
<dbReference type="RefSeq" id="WP_158982947.1">
    <property type="nucleotide sequence ID" value="NZ_BAABKY010000001.1"/>
</dbReference>
<reference evidence="3" key="1">
    <citation type="journal article" date="2019" name="Int. J. Syst. Evol. Microbiol.">
        <title>The Global Catalogue of Microorganisms (GCM) 10K type strain sequencing project: providing services to taxonomists for standard genome sequencing and annotation.</title>
        <authorList>
            <consortium name="The Broad Institute Genomics Platform"/>
            <consortium name="The Broad Institute Genome Sequencing Center for Infectious Disease"/>
            <person name="Wu L."/>
            <person name="Ma J."/>
        </authorList>
    </citation>
    <scope>NUCLEOTIDE SEQUENCE [LARGE SCALE GENOMIC DNA]</scope>
    <source>
        <strain evidence="3">JCM 19212</strain>
    </source>
</reference>
<name>A0ABP9L437_9GAMM</name>
<sequence length="180" mass="18904">MQEASPTSPITGELSNHKVAAVFTSASTAKQAADAVFTELSLGPAQVQLIRPGEPRSSRKLEPESQGIWRTIVVAHIRLGIIGAVLGAIAFGVLYAIGLPFIVNSWLAALLILIFFGAVGGLMLGGLVSLRPDHDRYVEAAHDAMDAGNTTVVVHALTAEQRAHAAEFLRARGGDVTSTL</sequence>
<accession>A0ABP9L437</accession>
<protein>
    <recommendedName>
        <fullName evidence="4">Riboflavin biosynthesis protein RibA</fullName>
    </recommendedName>
</protein>
<evidence type="ECO:0000313" key="2">
    <source>
        <dbReference type="EMBL" id="GAA5068981.1"/>
    </source>
</evidence>